<dbReference type="EMBL" id="BK059105">
    <property type="protein sequence ID" value="DAE31063.1"/>
    <property type="molecule type" value="Genomic_DNA"/>
</dbReference>
<sequence length="196" mass="23342">MEFTPITGLQIRINFYTNRGCVLEDVIENHFYNYFSLVNPLIIGRKESIAGKPTDGIVRFYDENRNVKFWILQETKRDIGINSVFVHRSLLQAMMYLGNVYYDTSTHLGVDNFNGVFLDSARYFCYIPRKEIDTLMEKFEPLWRKYFRVSPSKAYKEPELESFAELAMYSLRHRVKALDEHFRLDLLLKEIYYNNV</sequence>
<accession>A0A8S5RI63</accession>
<organism evidence="1">
    <name type="scientific">virus sp. ctML55</name>
    <dbReference type="NCBI Taxonomy" id="2827627"/>
    <lineage>
        <taxon>Viruses</taxon>
    </lineage>
</organism>
<reference evidence="1" key="1">
    <citation type="journal article" date="2021" name="Proc. Natl. Acad. Sci. U.S.A.">
        <title>A Catalog of Tens of Thousands of Viruses from Human Metagenomes Reveals Hidden Associations with Chronic Diseases.</title>
        <authorList>
            <person name="Tisza M.J."/>
            <person name="Buck C.B."/>
        </authorList>
    </citation>
    <scope>NUCLEOTIDE SEQUENCE</scope>
    <source>
        <strain evidence="1">CtML55</strain>
    </source>
</reference>
<name>A0A8S5RI63_9VIRU</name>
<proteinExistence type="predicted"/>
<evidence type="ECO:0000313" key="1">
    <source>
        <dbReference type="EMBL" id="DAE31063.1"/>
    </source>
</evidence>
<protein>
    <submittedName>
        <fullName evidence="1">Uncharacterized protein</fullName>
    </submittedName>
</protein>